<organism evidence="8 9">
    <name type="scientific">Rugamonas aquatica</name>
    <dbReference type="NCBI Taxonomy" id="2743357"/>
    <lineage>
        <taxon>Bacteria</taxon>
        <taxon>Pseudomonadati</taxon>
        <taxon>Pseudomonadota</taxon>
        <taxon>Betaproteobacteria</taxon>
        <taxon>Burkholderiales</taxon>
        <taxon>Oxalobacteraceae</taxon>
        <taxon>Telluria group</taxon>
        <taxon>Rugamonas</taxon>
    </lineage>
</organism>
<dbReference type="RefSeq" id="WP_152841261.1">
    <property type="nucleotide sequence ID" value="NZ_WHUG01000018.1"/>
</dbReference>
<dbReference type="InterPro" id="IPR015500">
    <property type="entry name" value="Peptidase_S8_subtilisin-rel"/>
</dbReference>
<dbReference type="InterPro" id="IPR023828">
    <property type="entry name" value="Peptidase_S8_Ser-AS"/>
</dbReference>
<dbReference type="GO" id="GO:0004252">
    <property type="term" value="F:serine-type endopeptidase activity"/>
    <property type="evidence" value="ECO:0007669"/>
    <property type="project" value="UniProtKB-UniRule"/>
</dbReference>
<accession>A0A6A7NAJ0</accession>
<dbReference type="Gene3D" id="3.40.50.200">
    <property type="entry name" value="Peptidase S8/S53 domain"/>
    <property type="match status" value="1"/>
</dbReference>
<dbReference type="InterPro" id="IPR022398">
    <property type="entry name" value="Peptidase_S8_His-AS"/>
</dbReference>
<proteinExistence type="inferred from homology"/>
<dbReference type="InterPro" id="IPR036852">
    <property type="entry name" value="Peptidase_S8/S53_dom_sf"/>
</dbReference>
<reference evidence="8 9" key="1">
    <citation type="submission" date="2019-10" db="EMBL/GenBank/DDBJ databases">
        <title>Two novel species isolated from a subtropical stream in China.</title>
        <authorList>
            <person name="Lu H."/>
        </authorList>
    </citation>
    <scope>NUCLEOTIDE SEQUENCE [LARGE SCALE GENOMIC DNA]</scope>
    <source>
        <strain evidence="8 9">FT29W</strain>
    </source>
</reference>
<sequence length="684" mass="70557">MPKTTNDGASSPPDPTLSGGVDATVSAEGGGRSGRSGSSGSSALSSGAGDGSEARGSADSAGSVGEPGRRSDSGGRAIAARKKQYVIAPRQPDGLQAMSFQPLQFSALEQALRSSHDIEVVDTVGPKSVLGALADGMGGSQGVLVARMTEQKAAVLHQQGQGRLLVEQDQHLNLMEPGLRQPALVTGMMPAAAGGPVLNAVISVVGKDGAPQAEAEVSLFGSMLPASGVTDANGQVTLSLFGETPDSVRGLYVKPKADYWSFYQRDPDISTDEANVVGLRALSDWPSLAGFPRQRAYGWGQKAMRLDQLPGNYRGQGIKIAIIDSGAATTHANLRGIKAGFDVLNKKTNPDGWDQDTLGHGSHCAGVIAAADIASGIRGFAPDAEVHACKLFPGGQISQLIDALEYCIDKQIDVVNLSLGGAEVSEALEQQIVRAKRAGIACIVAAGNSGGAVQYPASSPNVLAVAAVGKLDEFPADSYHAQTLDQNVDAYGYFTAKFSCFGPQVAVCGPGVAITSCVPPNNFAAWDGTSMATPHITGLAALTLAHHPDFQTPQYKARGAERVERLFQLIRASAHRVSLGDQSRTGFGLPDVLVAVGLQTQAGQQPAQAVAPQAATLAPMMAGQPLGGSLGGNFAGLMGNLGGAPVYDPLALDMARAQFAAYGGWPPLHVGAFPLPKPYNPIMW</sequence>
<dbReference type="InterPro" id="IPR000209">
    <property type="entry name" value="Peptidase_S8/S53_dom"/>
</dbReference>
<comment type="caution">
    <text evidence="8">The sequence shown here is derived from an EMBL/GenBank/DDBJ whole genome shotgun (WGS) entry which is preliminary data.</text>
</comment>
<dbReference type="EMBL" id="WHUG01000018">
    <property type="protein sequence ID" value="MQA42115.1"/>
    <property type="molecule type" value="Genomic_DNA"/>
</dbReference>
<dbReference type="PANTHER" id="PTHR43806:SF11">
    <property type="entry name" value="CEREVISIN-RELATED"/>
    <property type="match status" value="1"/>
</dbReference>
<keyword evidence="3 5" id="KW-0378">Hydrolase</keyword>
<dbReference type="PROSITE" id="PS00137">
    <property type="entry name" value="SUBTILASE_HIS"/>
    <property type="match status" value="1"/>
</dbReference>
<evidence type="ECO:0000256" key="1">
    <source>
        <dbReference type="ARBA" id="ARBA00011073"/>
    </source>
</evidence>
<keyword evidence="2 5" id="KW-0645">Protease</keyword>
<evidence type="ECO:0000256" key="5">
    <source>
        <dbReference type="PROSITE-ProRule" id="PRU01240"/>
    </source>
</evidence>
<feature type="domain" description="Peptidase S8/S53" evidence="7">
    <location>
        <begin position="315"/>
        <end position="557"/>
    </location>
</feature>
<dbReference type="PROSITE" id="PS00138">
    <property type="entry name" value="SUBTILASE_SER"/>
    <property type="match status" value="1"/>
</dbReference>
<keyword evidence="9" id="KW-1185">Reference proteome</keyword>
<evidence type="ECO:0000313" key="8">
    <source>
        <dbReference type="EMBL" id="MQA42115.1"/>
    </source>
</evidence>
<feature type="compositionally biased region" description="Low complexity" evidence="6">
    <location>
        <begin position="35"/>
        <end position="47"/>
    </location>
</feature>
<evidence type="ECO:0000259" key="7">
    <source>
        <dbReference type="Pfam" id="PF00082"/>
    </source>
</evidence>
<dbReference type="PRINTS" id="PR00723">
    <property type="entry name" value="SUBTILISIN"/>
</dbReference>
<feature type="active site" description="Charge relay system" evidence="5">
    <location>
        <position position="360"/>
    </location>
</feature>
<dbReference type="AlphaFoldDB" id="A0A6A7NAJ0"/>
<protein>
    <submittedName>
        <fullName evidence="8">S8 family serine peptidase</fullName>
    </submittedName>
</protein>
<evidence type="ECO:0000256" key="4">
    <source>
        <dbReference type="ARBA" id="ARBA00022825"/>
    </source>
</evidence>
<feature type="active site" description="Charge relay system" evidence="5">
    <location>
        <position position="530"/>
    </location>
</feature>
<dbReference type="GO" id="GO:0006508">
    <property type="term" value="P:proteolysis"/>
    <property type="evidence" value="ECO:0007669"/>
    <property type="project" value="UniProtKB-KW"/>
</dbReference>
<gene>
    <name evidence="8" type="ORF">GEV02_28640</name>
</gene>
<name>A0A6A7NAJ0_9BURK</name>
<feature type="active site" description="Charge relay system" evidence="5">
    <location>
        <position position="324"/>
    </location>
</feature>
<feature type="region of interest" description="Disordered" evidence="6">
    <location>
        <begin position="1"/>
        <end position="77"/>
    </location>
</feature>
<keyword evidence="4 5" id="KW-0720">Serine protease</keyword>
<evidence type="ECO:0000313" key="9">
    <source>
        <dbReference type="Proteomes" id="UP000440498"/>
    </source>
</evidence>
<dbReference type="Pfam" id="PF00082">
    <property type="entry name" value="Peptidase_S8"/>
    <property type="match status" value="1"/>
</dbReference>
<evidence type="ECO:0000256" key="2">
    <source>
        <dbReference type="ARBA" id="ARBA00022670"/>
    </source>
</evidence>
<dbReference type="InterPro" id="IPR050131">
    <property type="entry name" value="Peptidase_S8_subtilisin-like"/>
</dbReference>
<dbReference type="Proteomes" id="UP000440498">
    <property type="component" value="Unassembled WGS sequence"/>
</dbReference>
<evidence type="ECO:0000256" key="3">
    <source>
        <dbReference type="ARBA" id="ARBA00022801"/>
    </source>
</evidence>
<dbReference type="SUPFAM" id="SSF52743">
    <property type="entry name" value="Subtilisin-like"/>
    <property type="match status" value="1"/>
</dbReference>
<evidence type="ECO:0000256" key="6">
    <source>
        <dbReference type="SAM" id="MobiDB-lite"/>
    </source>
</evidence>
<dbReference type="PANTHER" id="PTHR43806">
    <property type="entry name" value="PEPTIDASE S8"/>
    <property type="match status" value="1"/>
</dbReference>
<comment type="similarity">
    <text evidence="1 5">Belongs to the peptidase S8 family.</text>
</comment>
<dbReference type="PROSITE" id="PS51892">
    <property type="entry name" value="SUBTILASE"/>
    <property type="match status" value="1"/>
</dbReference>